<feature type="non-terminal residue" evidence="2">
    <location>
        <position position="1"/>
    </location>
</feature>
<comment type="subcellular location">
    <subcellularLocation>
        <location evidence="1">Mitochondrion</location>
    </subcellularLocation>
</comment>
<dbReference type="Gene3D" id="3.60.160.10">
    <property type="entry name" value="Mitochondrial biogenesis AIM24"/>
    <property type="match status" value="1"/>
</dbReference>
<dbReference type="EMBL" id="MCGO01000088">
    <property type="protein sequence ID" value="ORY29471.1"/>
    <property type="molecule type" value="Genomic_DNA"/>
</dbReference>
<dbReference type="GO" id="GO:0005739">
    <property type="term" value="C:mitochondrion"/>
    <property type="evidence" value="ECO:0007669"/>
    <property type="project" value="UniProtKB-SubCell"/>
</dbReference>
<reference evidence="2 3" key="1">
    <citation type="submission" date="2016-07" db="EMBL/GenBank/DDBJ databases">
        <title>Pervasive Adenine N6-methylation of Active Genes in Fungi.</title>
        <authorList>
            <consortium name="DOE Joint Genome Institute"/>
            <person name="Mondo S.J."/>
            <person name="Dannebaum R.O."/>
            <person name="Kuo R.C."/>
            <person name="Labutti K."/>
            <person name="Haridas S."/>
            <person name="Kuo A."/>
            <person name="Salamov A."/>
            <person name="Ahrendt S.R."/>
            <person name="Lipzen A."/>
            <person name="Sullivan W."/>
            <person name="Andreopoulos W.B."/>
            <person name="Clum A."/>
            <person name="Lindquist E."/>
            <person name="Daum C."/>
            <person name="Ramamoorthy G.K."/>
            <person name="Gryganskyi A."/>
            <person name="Culley D."/>
            <person name="Magnuson J.K."/>
            <person name="James T.Y."/>
            <person name="O'Malley M.A."/>
            <person name="Stajich J.E."/>
            <person name="Spatafora J.W."/>
            <person name="Visel A."/>
            <person name="Grigoriev I.V."/>
        </authorList>
    </citation>
    <scope>NUCLEOTIDE SEQUENCE [LARGE SCALE GENOMIC DNA]</scope>
    <source>
        <strain evidence="2 3">JEL800</strain>
    </source>
</reference>
<keyword evidence="3" id="KW-1185">Reference proteome</keyword>
<comment type="similarity">
    <text evidence="1">Belongs to the AIM24 family.</text>
</comment>
<dbReference type="Proteomes" id="UP000193642">
    <property type="component" value="Unassembled WGS sequence"/>
</dbReference>
<dbReference type="PANTHER" id="PTHR43657">
    <property type="entry name" value="TRYPTOPHAN RNA-BINDING ATTENUATOR PROTEIN-LIKE PROTEIN"/>
    <property type="match status" value="1"/>
</dbReference>
<dbReference type="AlphaFoldDB" id="A0A1Y2B3S3"/>
<organism evidence="2 3">
    <name type="scientific">Rhizoclosmatium globosum</name>
    <dbReference type="NCBI Taxonomy" id="329046"/>
    <lineage>
        <taxon>Eukaryota</taxon>
        <taxon>Fungi</taxon>
        <taxon>Fungi incertae sedis</taxon>
        <taxon>Chytridiomycota</taxon>
        <taxon>Chytridiomycota incertae sedis</taxon>
        <taxon>Chytridiomycetes</taxon>
        <taxon>Chytridiales</taxon>
        <taxon>Chytriomycetaceae</taxon>
        <taxon>Rhizoclosmatium</taxon>
    </lineage>
</organism>
<protein>
    <recommendedName>
        <fullName evidence="1">Altered inheritance of mitochondria protein 24, mitochondrial</fullName>
    </recommendedName>
</protein>
<dbReference type="InterPro" id="IPR002838">
    <property type="entry name" value="AIM24"/>
</dbReference>
<dbReference type="InterPro" id="IPR036983">
    <property type="entry name" value="AIM24_sf"/>
</dbReference>
<keyword evidence="1" id="KW-0496">Mitochondrion</keyword>
<accession>A0A1Y2B3S3</accession>
<evidence type="ECO:0000313" key="2">
    <source>
        <dbReference type="EMBL" id="ORY29471.1"/>
    </source>
</evidence>
<proteinExistence type="inferred from homology"/>
<evidence type="ECO:0000256" key="1">
    <source>
        <dbReference type="RuleBase" id="RU363045"/>
    </source>
</evidence>
<dbReference type="InterPro" id="IPR016031">
    <property type="entry name" value="Trp_RNA-bd_attenuator-like_dom"/>
</dbReference>
<comment type="caution">
    <text evidence="2">The sequence shown here is derived from an EMBL/GenBank/DDBJ whole genome shotgun (WGS) entry which is preliminary data.</text>
</comment>
<evidence type="ECO:0000313" key="3">
    <source>
        <dbReference type="Proteomes" id="UP000193642"/>
    </source>
</evidence>
<dbReference type="PANTHER" id="PTHR43657:SF1">
    <property type="entry name" value="ALTERED INHERITANCE OF MITOCHONDRIA PROTEIN 24, MITOCHONDRIAL"/>
    <property type="match status" value="1"/>
</dbReference>
<gene>
    <name evidence="2" type="ORF">BCR33DRAFT_666585</name>
</gene>
<dbReference type="Pfam" id="PF01987">
    <property type="entry name" value="AIM24"/>
    <property type="match status" value="1"/>
</dbReference>
<dbReference type="STRING" id="329046.A0A1Y2B3S3"/>
<sequence>VLIVTLAPGPEIHAKPGTLVSYTMGVSIRGTFQFSFKNVFTGDQIAFAHIKGPGEATLSNHGLGDIIPLHMENSQWVASRDAFLVMTEGIQRDSKAQSIGKAFGSGAGLWVHHYTGTGTLFLETFGAILFKDLQPGESYFIHHHFVVAWNCQYAVEVIQTDKSGFGGFLSKLATGDFWMCRFTGPGRVYFQSKSAGVFGEWIAPYIPTSSS</sequence>
<dbReference type="OrthoDB" id="1705416at2759"/>
<dbReference type="SUPFAM" id="SSF51219">
    <property type="entry name" value="TRAP-like"/>
    <property type="match status" value="1"/>
</dbReference>
<name>A0A1Y2B3S3_9FUNG</name>